<proteinExistence type="predicted"/>
<organism evidence="5 6">
    <name type="scientific">Sorghum bicolor</name>
    <name type="common">Sorghum</name>
    <name type="synonym">Sorghum vulgare</name>
    <dbReference type="NCBI Taxonomy" id="4558"/>
    <lineage>
        <taxon>Eukaryota</taxon>
        <taxon>Viridiplantae</taxon>
        <taxon>Streptophyta</taxon>
        <taxon>Embryophyta</taxon>
        <taxon>Tracheophyta</taxon>
        <taxon>Spermatophyta</taxon>
        <taxon>Magnoliopsida</taxon>
        <taxon>Liliopsida</taxon>
        <taxon>Poales</taxon>
        <taxon>Poaceae</taxon>
        <taxon>PACMAD clade</taxon>
        <taxon>Panicoideae</taxon>
        <taxon>Andropogonodae</taxon>
        <taxon>Andropogoneae</taxon>
        <taxon>Sorghinae</taxon>
        <taxon>Sorghum</taxon>
    </lineage>
</organism>
<dbReference type="PANTHER" id="PTHR33101">
    <property type="entry name" value="ROP GUANINE NUCLEOTIDE EXCHANGE FACTOR 1"/>
    <property type="match status" value="1"/>
</dbReference>
<dbReference type="PROSITE" id="PS51334">
    <property type="entry name" value="PRONE"/>
    <property type="match status" value="1"/>
</dbReference>
<dbReference type="InterPro" id="IPR005512">
    <property type="entry name" value="PRONE_dom"/>
</dbReference>
<name>A0A921QEE8_SORBI</name>
<sequence>MARPFQKIGHGLERFSFRRRRSASSSSPLSLASDGTDASSMEAQSQAPAPGQPCTRRALSRSCGSKGSRLSVDLPPPLAGGPSDKGAAGSSSSLAVPPKPVRHEGPPSDAEIVREKFSKLLLGEDMSGTGKGVTSALALSNAITNLAASVFGEQRRLQPMAADQKSRWTKEIDWLLSVSDHIVEFVPSRQVAENGTCMEIMITQQRQDLQMNIPALRKLDAMLLEYLDSFEGKQEFWYVKKDSDESGKGNMPRQDDKWWLPTVRVPPNGLSDAYRKWLQNQKELVAQVLKAAMAINANILMEMEVPESYTESLPKNGKSTLGDSMYKLITDDYFDPEELLRSVDLSDEHNIVDLKNRVEASVVIWQKKMTHKDSKLSWGHNVSHEKRGMFEGRAENVLLLIKHRFPGIAQSSLDISKIQCNKDVGLAILESYSRTLESLAFTVMSRIEDVLNADLATQDPKNAESMIIASLTSDDTDKVVSDAKAEVEKMRRMEPVSPMLCDYVGPRDQDLRTYGKEGNGPKLTKMSSVATKRFSYLENLGGTRSPIARH</sequence>
<evidence type="ECO:0000256" key="1">
    <source>
        <dbReference type="ARBA" id="ARBA00022658"/>
    </source>
</evidence>
<evidence type="ECO:0000313" key="6">
    <source>
        <dbReference type="Proteomes" id="UP000807115"/>
    </source>
</evidence>
<reference evidence="5" key="1">
    <citation type="journal article" date="2019" name="BMC Genomics">
        <title>A new reference genome for Sorghum bicolor reveals high levels of sequence similarity between sweet and grain genotypes: implications for the genetics of sugar metabolism.</title>
        <authorList>
            <person name="Cooper E.A."/>
            <person name="Brenton Z.W."/>
            <person name="Flinn B.S."/>
            <person name="Jenkins J."/>
            <person name="Shu S."/>
            <person name="Flowers D."/>
            <person name="Luo F."/>
            <person name="Wang Y."/>
            <person name="Xia P."/>
            <person name="Barry K."/>
            <person name="Daum C."/>
            <person name="Lipzen A."/>
            <person name="Yoshinaga Y."/>
            <person name="Schmutz J."/>
            <person name="Saski C."/>
            <person name="Vermerris W."/>
            <person name="Kresovich S."/>
        </authorList>
    </citation>
    <scope>NUCLEOTIDE SEQUENCE</scope>
</reference>
<feature type="domain" description="PRONE" evidence="4">
    <location>
        <begin position="100"/>
        <end position="464"/>
    </location>
</feature>
<dbReference type="EMBL" id="CM027688">
    <property type="protein sequence ID" value="KAG0519187.1"/>
    <property type="molecule type" value="Genomic_DNA"/>
</dbReference>
<dbReference type="Proteomes" id="UP000807115">
    <property type="component" value="Chromosome 9"/>
</dbReference>
<protein>
    <recommendedName>
        <fullName evidence="4">PRONE domain-containing protein</fullName>
    </recommendedName>
</protein>
<dbReference type="Gramene" id="EES19937">
    <property type="protein sequence ID" value="EES19937"/>
    <property type="gene ID" value="SORBI_3009G229900"/>
</dbReference>
<dbReference type="OrthoDB" id="1053009at2759"/>
<feature type="compositionally biased region" description="Polar residues" evidence="3">
    <location>
        <begin position="36"/>
        <end position="47"/>
    </location>
</feature>
<feature type="compositionally biased region" description="Low complexity" evidence="3">
    <location>
        <begin position="23"/>
        <end position="33"/>
    </location>
</feature>
<dbReference type="FunFam" id="1.20.58.2010:FF:000003">
    <property type="entry name" value="Rop guanine nucleotide exchange factor 14"/>
    <property type="match status" value="1"/>
</dbReference>
<dbReference type="OMA" id="MAIPDSY"/>
<dbReference type="AlphaFoldDB" id="A0A921QEE8"/>
<dbReference type="Gene3D" id="1.20.58.2010">
    <property type="entry name" value="PRONE domain, subdomain 1"/>
    <property type="match status" value="1"/>
</dbReference>
<reference evidence="5" key="2">
    <citation type="submission" date="2020-10" db="EMBL/GenBank/DDBJ databases">
        <authorList>
            <person name="Cooper E.A."/>
            <person name="Brenton Z.W."/>
            <person name="Flinn B.S."/>
            <person name="Jenkins J."/>
            <person name="Shu S."/>
            <person name="Flowers D."/>
            <person name="Luo F."/>
            <person name="Wang Y."/>
            <person name="Xia P."/>
            <person name="Barry K."/>
            <person name="Daum C."/>
            <person name="Lipzen A."/>
            <person name="Yoshinaga Y."/>
            <person name="Schmutz J."/>
            <person name="Saski C."/>
            <person name="Vermerris W."/>
            <person name="Kresovich S."/>
        </authorList>
    </citation>
    <scope>NUCLEOTIDE SEQUENCE</scope>
</reference>
<gene>
    <name evidence="5" type="ORF">BDA96_09G242900</name>
</gene>
<comment type="caution">
    <text evidence="5">The sequence shown here is derived from an EMBL/GenBank/DDBJ whole genome shotgun (WGS) entry which is preliminary data.</text>
</comment>
<accession>A0A921QEE8</accession>
<keyword evidence="1 2" id="KW-0344">Guanine-nucleotide releasing factor</keyword>
<dbReference type="KEGG" id="sbi:8063587"/>
<dbReference type="InterPro" id="IPR038937">
    <property type="entry name" value="RopGEF"/>
</dbReference>
<evidence type="ECO:0000313" key="5">
    <source>
        <dbReference type="EMBL" id="KAG0519187.1"/>
    </source>
</evidence>
<evidence type="ECO:0000256" key="3">
    <source>
        <dbReference type="SAM" id="MobiDB-lite"/>
    </source>
</evidence>
<dbReference type="Gene3D" id="1.20.58.1310">
    <property type="entry name" value="PRONE domain, subdomain 2"/>
    <property type="match status" value="1"/>
</dbReference>
<dbReference type="FunFam" id="1.20.58.1310:FF:000001">
    <property type="entry name" value="Rop guanine nucleotide exchange factor 9"/>
    <property type="match status" value="1"/>
</dbReference>
<feature type="region of interest" description="Disordered" evidence="3">
    <location>
        <begin position="1"/>
        <end position="108"/>
    </location>
</feature>
<dbReference type="PANTHER" id="PTHR33101:SF28">
    <property type="entry name" value="OS05G0560100 PROTEIN"/>
    <property type="match status" value="1"/>
</dbReference>
<evidence type="ECO:0000259" key="4">
    <source>
        <dbReference type="PROSITE" id="PS51334"/>
    </source>
</evidence>
<dbReference type="Pfam" id="PF03759">
    <property type="entry name" value="PRONE"/>
    <property type="match status" value="1"/>
</dbReference>
<dbReference type="GO" id="GO:0005085">
    <property type="term" value="F:guanyl-nucleotide exchange factor activity"/>
    <property type="evidence" value="ECO:0007669"/>
    <property type="project" value="UniProtKB-UniRule"/>
</dbReference>
<evidence type="ECO:0000256" key="2">
    <source>
        <dbReference type="PROSITE-ProRule" id="PRU00663"/>
    </source>
</evidence>